<evidence type="ECO:0000313" key="2">
    <source>
        <dbReference type="EMBL" id="GAA0591060.1"/>
    </source>
</evidence>
<organism evidence="2 3">
    <name type="scientific">Paenochrobactrum glaciei</name>
    <dbReference type="NCBI Taxonomy" id="486407"/>
    <lineage>
        <taxon>Bacteria</taxon>
        <taxon>Pseudomonadati</taxon>
        <taxon>Pseudomonadota</taxon>
        <taxon>Alphaproteobacteria</taxon>
        <taxon>Hyphomicrobiales</taxon>
        <taxon>Brucellaceae</taxon>
        <taxon>Paenochrobactrum</taxon>
    </lineage>
</organism>
<name>A0ABP3QHF5_9HYPH</name>
<gene>
    <name evidence="2" type="ORF">GCM10008943_02600</name>
</gene>
<keyword evidence="3" id="KW-1185">Reference proteome</keyword>
<dbReference type="Pfam" id="PF09539">
    <property type="entry name" value="DUF2385"/>
    <property type="match status" value="1"/>
</dbReference>
<protein>
    <submittedName>
        <fullName evidence="2">TIGR02301 family protein</fullName>
    </submittedName>
</protein>
<dbReference type="NCBIfam" id="TIGR02301">
    <property type="entry name" value="TIGR02301 family protein"/>
    <property type="match status" value="1"/>
</dbReference>
<dbReference type="PROSITE" id="PS51257">
    <property type="entry name" value="PROKAR_LIPOPROTEIN"/>
    <property type="match status" value="1"/>
</dbReference>
<reference evidence="3" key="1">
    <citation type="journal article" date="2019" name="Int. J. Syst. Evol. Microbiol.">
        <title>The Global Catalogue of Microorganisms (GCM) 10K type strain sequencing project: providing services to taxonomists for standard genome sequencing and annotation.</title>
        <authorList>
            <consortium name="The Broad Institute Genomics Platform"/>
            <consortium name="The Broad Institute Genome Sequencing Center for Infectious Disease"/>
            <person name="Wu L."/>
            <person name="Ma J."/>
        </authorList>
    </citation>
    <scope>NUCLEOTIDE SEQUENCE [LARGE SCALE GENOMIC DNA]</scope>
    <source>
        <strain evidence="3">JCM 15115</strain>
    </source>
</reference>
<keyword evidence="1" id="KW-0732">Signal</keyword>
<dbReference type="Proteomes" id="UP001424441">
    <property type="component" value="Unassembled WGS sequence"/>
</dbReference>
<evidence type="ECO:0000256" key="1">
    <source>
        <dbReference type="SAM" id="SignalP"/>
    </source>
</evidence>
<accession>A0ABP3QHF5</accession>
<proteinExistence type="predicted"/>
<comment type="caution">
    <text evidence="2">The sequence shown here is derived from an EMBL/GenBank/DDBJ whole genome shotgun (WGS) entry which is preliminary data.</text>
</comment>
<dbReference type="InterPro" id="IPR012645">
    <property type="entry name" value="CHP02301"/>
</dbReference>
<feature type="signal peptide" evidence="1">
    <location>
        <begin position="1"/>
        <end position="44"/>
    </location>
</feature>
<feature type="chain" id="PRO_5045555078" evidence="1">
    <location>
        <begin position="45"/>
        <end position="147"/>
    </location>
</feature>
<dbReference type="EMBL" id="BAAADE010000001">
    <property type="protein sequence ID" value="GAA0591060.1"/>
    <property type="molecule type" value="Genomic_DNA"/>
</dbReference>
<sequence>MVNRLKRWANPKSGKTANFSITVSFAACLAASLATCLVTSTAFAAPANDSGTQEKMLRIAEVLGSLHFLRNLCGEKSQIWREQMDELIAKENPAENERLRLISNFNRGYRGYSDTYTRCTPSALAAIDSYLKEGAALSKELVSRYGN</sequence>
<evidence type="ECO:0000313" key="3">
    <source>
        <dbReference type="Proteomes" id="UP001424441"/>
    </source>
</evidence>